<evidence type="ECO:0000256" key="4">
    <source>
        <dbReference type="SAM" id="SignalP"/>
    </source>
</evidence>
<dbReference type="CDD" id="cd01536">
    <property type="entry name" value="PBP1_ABC_sugar_binding-like"/>
    <property type="match status" value="1"/>
</dbReference>
<evidence type="ECO:0000256" key="2">
    <source>
        <dbReference type="ARBA" id="ARBA00007639"/>
    </source>
</evidence>
<comment type="similarity">
    <text evidence="2">Belongs to the bacterial solute-binding protein 2 family.</text>
</comment>
<accession>A0ABP9SVH3</accession>
<dbReference type="PANTHER" id="PTHR46847:SF1">
    <property type="entry name" value="D-ALLOSE-BINDING PERIPLASMIC PROTEIN-RELATED"/>
    <property type="match status" value="1"/>
</dbReference>
<dbReference type="Gene3D" id="3.40.50.2300">
    <property type="match status" value="2"/>
</dbReference>
<comment type="subcellular location">
    <subcellularLocation>
        <location evidence="1">Cell envelope</location>
    </subcellularLocation>
</comment>
<dbReference type="RefSeq" id="WP_345453467.1">
    <property type="nucleotide sequence ID" value="NZ_BAABKK010000038.1"/>
</dbReference>
<comment type="caution">
    <text evidence="6">The sequence shown here is derived from an EMBL/GenBank/DDBJ whole genome shotgun (WGS) entry which is preliminary data.</text>
</comment>
<proteinExistence type="inferred from homology"/>
<evidence type="ECO:0000313" key="6">
    <source>
        <dbReference type="EMBL" id="GAA5201888.1"/>
    </source>
</evidence>
<keyword evidence="3 4" id="KW-0732">Signal</keyword>
<name>A0ABP9SVH3_9MICC</name>
<evidence type="ECO:0000256" key="3">
    <source>
        <dbReference type="ARBA" id="ARBA00022729"/>
    </source>
</evidence>
<feature type="domain" description="Periplasmic binding protein" evidence="5">
    <location>
        <begin position="44"/>
        <end position="312"/>
    </location>
</feature>
<evidence type="ECO:0000259" key="5">
    <source>
        <dbReference type="Pfam" id="PF13407"/>
    </source>
</evidence>
<dbReference type="EMBL" id="BAABKK010000038">
    <property type="protein sequence ID" value="GAA5201888.1"/>
    <property type="molecule type" value="Genomic_DNA"/>
</dbReference>
<evidence type="ECO:0000256" key="1">
    <source>
        <dbReference type="ARBA" id="ARBA00004196"/>
    </source>
</evidence>
<dbReference type="InterPro" id="IPR025997">
    <property type="entry name" value="SBP_2_dom"/>
</dbReference>
<feature type="chain" id="PRO_5045471915" evidence="4">
    <location>
        <begin position="30"/>
        <end position="345"/>
    </location>
</feature>
<dbReference type="PROSITE" id="PS51257">
    <property type="entry name" value="PROKAR_LIPOPROTEIN"/>
    <property type="match status" value="1"/>
</dbReference>
<feature type="signal peptide" evidence="4">
    <location>
        <begin position="1"/>
        <end position="29"/>
    </location>
</feature>
<dbReference type="Pfam" id="PF13407">
    <property type="entry name" value="Peripla_BP_4"/>
    <property type="match status" value="1"/>
</dbReference>
<keyword evidence="7" id="KW-1185">Reference proteome</keyword>
<dbReference type="InterPro" id="IPR028082">
    <property type="entry name" value="Peripla_BP_I"/>
</dbReference>
<evidence type="ECO:0000313" key="7">
    <source>
        <dbReference type="Proteomes" id="UP001500200"/>
    </source>
</evidence>
<dbReference type="PANTHER" id="PTHR46847">
    <property type="entry name" value="D-ALLOSE-BINDING PERIPLASMIC PROTEIN-RELATED"/>
    <property type="match status" value="1"/>
</dbReference>
<dbReference type="SUPFAM" id="SSF53822">
    <property type="entry name" value="Periplasmic binding protein-like I"/>
    <property type="match status" value="1"/>
</dbReference>
<dbReference type="Proteomes" id="UP001500200">
    <property type="component" value="Unassembled WGS sequence"/>
</dbReference>
<protein>
    <submittedName>
        <fullName evidence="6">Ribose ABC transporter substrate-binding protein RbsB</fullName>
    </submittedName>
</protein>
<organism evidence="6 7">
    <name type="scientific">Arthrobacter gyeryongensis</name>
    <dbReference type="NCBI Taxonomy" id="1650592"/>
    <lineage>
        <taxon>Bacteria</taxon>
        <taxon>Bacillati</taxon>
        <taxon>Actinomycetota</taxon>
        <taxon>Actinomycetes</taxon>
        <taxon>Micrococcales</taxon>
        <taxon>Micrococcaceae</taxon>
        <taxon>Arthrobacter</taxon>
    </lineage>
</organism>
<reference evidence="7" key="1">
    <citation type="journal article" date="2019" name="Int. J. Syst. Evol. Microbiol.">
        <title>The Global Catalogue of Microorganisms (GCM) 10K type strain sequencing project: providing services to taxonomists for standard genome sequencing and annotation.</title>
        <authorList>
            <consortium name="The Broad Institute Genomics Platform"/>
            <consortium name="The Broad Institute Genome Sequencing Center for Infectious Disease"/>
            <person name="Wu L."/>
            <person name="Ma J."/>
        </authorList>
    </citation>
    <scope>NUCLEOTIDE SEQUENCE [LARGE SCALE GENOMIC DNA]</scope>
    <source>
        <strain evidence="7">JCM 18514</strain>
    </source>
</reference>
<gene>
    <name evidence="6" type="primary">rbsB</name>
    <name evidence="6" type="ORF">GCM10023346_47340</name>
</gene>
<sequence>MSVRKRAANRLSTKIALLTIPILLTTACAGGGTGPSGAAGPTKIGFAQGNFGNGWYEVNAKGATDEAKQLGHDLEVVSGGGDPVTQNAQLSNFITKGVAGLIINPTDPQALSSNLSRLKDEKIPFVLVNAGVTPDLLADSYCYVTEDEKVNAGLVGAETARVMKAKHGATKPVKILLVLGFPGDTNSANREAGFKAGYASVAGAPPAQYLENVYGKWAADTAVAPVSSVATGNPDLDAMFVGTDSMLPGVQQALTSVNMWGKVSIASYDGQMKVVKQMKDDPNSPVIATVANLPAQQGMIAAQMLDKALKGEDKNTACPGNKFFVKPTLITHDNAASYYKSDADY</sequence>